<organism evidence="2 3">
    <name type="scientific">Sphingobacterium wenxiniae</name>
    <dbReference type="NCBI Taxonomy" id="683125"/>
    <lineage>
        <taxon>Bacteria</taxon>
        <taxon>Pseudomonadati</taxon>
        <taxon>Bacteroidota</taxon>
        <taxon>Sphingobacteriia</taxon>
        <taxon>Sphingobacteriales</taxon>
        <taxon>Sphingobacteriaceae</taxon>
        <taxon>Sphingobacterium</taxon>
    </lineage>
</organism>
<sequence>MGNQRLQGNDLVTVLIALLFNVFPFAHSKYTKSYKVFIRIF</sequence>
<gene>
    <name evidence="2" type="ORF">SAMN05660206_10892</name>
</gene>
<keyword evidence="1" id="KW-0472">Membrane</keyword>
<keyword evidence="3" id="KW-1185">Reference proteome</keyword>
<keyword evidence="1" id="KW-0812">Transmembrane</keyword>
<proteinExistence type="predicted"/>
<keyword evidence="1" id="KW-1133">Transmembrane helix</keyword>
<reference evidence="2 3" key="1">
    <citation type="submission" date="2016-10" db="EMBL/GenBank/DDBJ databases">
        <authorList>
            <person name="de Groot N.N."/>
        </authorList>
    </citation>
    <scope>NUCLEOTIDE SEQUENCE [LARGE SCALE GENOMIC DNA]</scope>
    <source>
        <strain evidence="2 3">DSM 22789</strain>
    </source>
</reference>
<name>A0A1I6UB43_9SPHI</name>
<feature type="transmembrane region" description="Helical" evidence="1">
    <location>
        <begin position="6"/>
        <end position="26"/>
    </location>
</feature>
<evidence type="ECO:0000313" key="3">
    <source>
        <dbReference type="Proteomes" id="UP000198785"/>
    </source>
</evidence>
<evidence type="ECO:0000256" key="1">
    <source>
        <dbReference type="SAM" id="Phobius"/>
    </source>
</evidence>
<evidence type="ECO:0000313" key="2">
    <source>
        <dbReference type="EMBL" id="SFS98487.1"/>
    </source>
</evidence>
<accession>A0A1I6UB43</accession>
<protein>
    <submittedName>
        <fullName evidence="2">Uncharacterized protein</fullName>
    </submittedName>
</protein>
<dbReference type="Proteomes" id="UP000198785">
    <property type="component" value="Unassembled WGS sequence"/>
</dbReference>
<dbReference type="AlphaFoldDB" id="A0A1I6UB43"/>
<dbReference type="EMBL" id="FOZZ01000008">
    <property type="protein sequence ID" value="SFS98487.1"/>
    <property type="molecule type" value="Genomic_DNA"/>
</dbReference>